<dbReference type="InterPro" id="IPR011701">
    <property type="entry name" value="MFS"/>
</dbReference>
<evidence type="ECO:0000256" key="1">
    <source>
        <dbReference type="ARBA" id="ARBA00004651"/>
    </source>
</evidence>
<evidence type="ECO:0000256" key="5">
    <source>
        <dbReference type="ARBA" id="ARBA00023136"/>
    </source>
</evidence>
<feature type="transmembrane region" description="Helical" evidence="6">
    <location>
        <begin position="84"/>
        <end position="103"/>
    </location>
</feature>
<dbReference type="PANTHER" id="PTHR23513:SF6">
    <property type="entry name" value="MAJOR FACILITATOR SUPERFAMILY ASSOCIATED DOMAIN-CONTAINING PROTEIN"/>
    <property type="match status" value="1"/>
</dbReference>
<dbReference type="SUPFAM" id="SSF103473">
    <property type="entry name" value="MFS general substrate transporter"/>
    <property type="match status" value="1"/>
</dbReference>
<organism evidence="7 8">
    <name type="scientific">Sphaerisporangium melleum</name>
    <dbReference type="NCBI Taxonomy" id="321316"/>
    <lineage>
        <taxon>Bacteria</taxon>
        <taxon>Bacillati</taxon>
        <taxon>Actinomycetota</taxon>
        <taxon>Actinomycetes</taxon>
        <taxon>Streptosporangiales</taxon>
        <taxon>Streptosporangiaceae</taxon>
        <taxon>Sphaerisporangium</taxon>
    </lineage>
</organism>
<comment type="subcellular location">
    <subcellularLocation>
        <location evidence="1">Cell membrane</location>
        <topology evidence="1">Multi-pass membrane protein</topology>
    </subcellularLocation>
</comment>
<reference evidence="7" key="1">
    <citation type="journal article" date="2014" name="Int. J. Syst. Evol. Microbiol.">
        <title>Complete genome sequence of Corynebacterium casei LMG S-19264T (=DSM 44701T), isolated from a smear-ripened cheese.</title>
        <authorList>
            <consortium name="US DOE Joint Genome Institute (JGI-PGF)"/>
            <person name="Walter F."/>
            <person name="Albersmeier A."/>
            <person name="Kalinowski J."/>
            <person name="Ruckert C."/>
        </authorList>
    </citation>
    <scope>NUCLEOTIDE SEQUENCE</scope>
    <source>
        <strain evidence="7">JCM 13064</strain>
    </source>
</reference>
<feature type="transmembrane region" description="Helical" evidence="6">
    <location>
        <begin position="245"/>
        <end position="265"/>
    </location>
</feature>
<proteinExistence type="predicted"/>
<accession>A0A917VVI3</accession>
<dbReference type="GO" id="GO:0005886">
    <property type="term" value="C:plasma membrane"/>
    <property type="evidence" value="ECO:0007669"/>
    <property type="project" value="UniProtKB-SubCell"/>
</dbReference>
<feature type="transmembrane region" description="Helical" evidence="6">
    <location>
        <begin position="300"/>
        <end position="320"/>
    </location>
</feature>
<dbReference type="AlphaFoldDB" id="A0A917VVI3"/>
<dbReference type="Gene3D" id="1.20.1250.20">
    <property type="entry name" value="MFS general substrate transporter like domains"/>
    <property type="match status" value="1"/>
</dbReference>
<protein>
    <recommendedName>
        <fullName evidence="9">MFS transporter</fullName>
    </recommendedName>
</protein>
<feature type="transmembrane region" description="Helical" evidence="6">
    <location>
        <begin position="32"/>
        <end position="49"/>
    </location>
</feature>
<dbReference type="RefSeq" id="WP_189167392.1">
    <property type="nucleotide sequence ID" value="NZ_BMNT01000059.1"/>
</dbReference>
<keyword evidence="3 6" id="KW-0812">Transmembrane</keyword>
<evidence type="ECO:0000256" key="6">
    <source>
        <dbReference type="SAM" id="Phobius"/>
    </source>
</evidence>
<evidence type="ECO:0008006" key="9">
    <source>
        <dbReference type="Google" id="ProtNLM"/>
    </source>
</evidence>
<name>A0A917VVI3_9ACTN</name>
<dbReference type="GO" id="GO:0022857">
    <property type="term" value="F:transmembrane transporter activity"/>
    <property type="evidence" value="ECO:0007669"/>
    <property type="project" value="InterPro"/>
</dbReference>
<dbReference type="EMBL" id="BMNT01000059">
    <property type="protein sequence ID" value="GGL18104.1"/>
    <property type="molecule type" value="Genomic_DNA"/>
</dbReference>
<reference evidence="7" key="2">
    <citation type="submission" date="2020-09" db="EMBL/GenBank/DDBJ databases">
        <authorList>
            <person name="Sun Q."/>
            <person name="Ohkuma M."/>
        </authorList>
    </citation>
    <scope>NUCLEOTIDE SEQUENCE</scope>
    <source>
        <strain evidence="7">JCM 13064</strain>
    </source>
</reference>
<evidence type="ECO:0000256" key="4">
    <source>
        <dbReference type="ARBA" id="ARBA00022989"/>
    </source>
</evidence>
<evidence type="ECO:0000313" key="8">
    <source>
        <dbReference type="Proteomes" id="UP000645217"/>
    </source>
</evidence>
<gene>
    <name evidence="7" type="ORF">GCM10007964_70170</name>
</gene>
<keyword evidence="4 6" id="KW-1133">Transmembrane helix</keyword>
<dbReference type="PANTHER" id="PTHR23513">
    <property type="entry name" value="INTEGRAL MEMBRANE EFFLUX PROTEIN-RELATED"/>
    <property type="match status" value="1"/>
</dbReference>
<feature type="transmembrane region" description="Helical" evidence="6">
    <location>
        <begin position="213"/>
        <end position="233"/>
    </location>
</feature>
<dbReference type="Proteomes" id="UP000645217">
    <property type="component" value="Unassembled WGS sequence"/>
</dbReference>
<feature type="transmembrane region" description="Helical" evidence="6">
    <location>
        <begin position="340"/>
        <end position="360"/>
    </location>
</feature>
<evidence type="ECO:0000313" key="7">
    <source>
        <dbReference type="EMBL" id="GGL18104.1"/>
    </source>
</evidence>
<dbReference type="Pfam" id="PF07690">
    <property type="entry name" value="MFS_1"/>
    <property type="match status" value="1"/>
</dbReference>
<feature type="transmembrane region" description="Helical" evidence="6">
    <location>
        <begin position="56"/>
        <end position="78"/>
    </location>
</feature>
<comment type="caution">
    <text evidence="7">The sequence shown here is derived from an EMBL/GenBank/DDBJ whole genome shotgun (WGS) entry which is preliminary data.</text>
</comment>
<keyword evidence="8" id="KW-1185">Reference proteome</keyword>
<dbReference type="CDD" id="cd06173">
    <property type="entry name" value="MFS_MefA_like"/>
    <property type="match status" value="1"/>
</dbReference>
<keyword evidence="5 6" id="KW-0472">Membrane</keyword>
<sequence>MSMLGNRTLGVTYPLLALSLTGSPFDVGWAGFGLTLPTLVVYLPAGVIVDRFPPRLIMLACQAVRGLAALTVSALLALGELRMAYLMVGAIAEGTMWVLYTVAETALIQSLASGKTFARAASASESATHLAVMAGRPLGGLLFGLDRAVAFAGDAALFLASFLSLLAIPDAGRPPGTASGADRGVGRLTPRSLYREVSEGVTALWGNRFLREAVAVTAVTNLMVNTVITVFLAGSADISPAQVGLALAMGGLGGSIGSVGAPWLFRRLPSLRSTPTLFLQVWIWCLALAVAAVLRPPYSFALAVLLTGITGSLGNVAIRLEELGKIPGDRIARAMSAHRLVVHGVVCLAAPVGGVLVARLGVADGMVFLVAVMLAFALLFTARWWARGRRGRGGATAPRRLRPRLLTSLVAGLHEDEVSPITRK</sequence>
<dbReference type="InterPro" id="IPR036259">
    <property type="entry name" value="MFS_trans_sf"/>
</dbReference>
<feature type="transmembrane region" description="Helical" evidence="6">
    <location>
        <begin position="366"/>
        <end position="386"/>
    </location>
</feature>
<keyword evidence="2" id="KW-1003">Cell membrane</keyword>
<evidence type="ECO:0000256" key="2">
    <source>
        <dbReference type="ARBA" id="ARBA00022475"/>
    </source>
</evidence>
<feature type="transmembrane region" description="Helical" evidence="6">
    <location>
        <begin position="277"/>
        <end position="294"/>
    </location>
</feature>
<evidence type="ECO:0000256" key="3">
    <source>
        <dbReference type="ARBA" id="ARBA00022692"/>
    </source>
</evidence>